<comment type="similarity">
    <text evidence="2">Belongs to the Tim44 family.</text>
</comment>
<keyword evidence="3" id="KW-0999">Mitochondrion inner membrane</keyword>
<dbReference type="Pfam" id="PF04280">
    <property type="entry name" value="Tim44"/>
    <property type="match status" value="1"/>
</dbReference>
<protein>
    <submittedName>
        <fullName evidence="8">Import inner membrane translocase subunit tim44</fullName>
    </submittedName>
</protein>
<evidence type="ECO:0000256" key="4">
    <source>
        <dbReference type="ARBA" id="ARBA00022946"/>
    </source>
</evidence>
<keyword evidence="9" id="KW-1185">Reference proteome</keyword>
<dbReference type="EMBL" id="JAPDFW010000092">
    <property type="protein sequence ID" value="KAJ5070866.1"/>
    <property type="molecule type" value="Genomic_DNA"/>
</dbReference>
<name>A0A9Q0LCZ2_ANAIG</name>
<evidence type="ECO:0000256" key="2">
    <source>
        <dbReference type="ARBA" id="ARBA00009597"/>
    </source>
</evidence>
<gene>
    <name evidence="8" type="ORF">M0811_01847</name>
</gene>
<keyword evidence="6" id="KW-0472">Membrane</keyword>
<dbReference type="AlphaFoldDB" id="A0A9Q0LCZ2"/>
<organism evidence="8 9">
    <name type="scientific">Anaeramoeba ignava</name>
    <name type="common">Anaerobic marine amoeba</name>
    <dbReference type="NCBI Taxonomy" id="1746090"/>
    <lineage>
        <taxon>Eukaryota</taxon>
        <taxon>Metamonada</taxon>
        <taxon>Anaeramoebidae</taxon>
        <taxon>Anaeramoeba</taxon>
    </lineage>
</organism>
<accession>A0A9Q0LCZ2</accession>
<dbReference type="Gene3D" id="3.10.450.240">
    <property type="match status" value="1"/>
</dbReference>
<keyword evidence="4" id="KW-0809">Transit peptide</keyword>
<reference evidence="8" key="1">
    <citation type="submission" date="2022-10" db="EMBL/GenBank/DDBJ databases">
        <title>Novel sulphate-reducing endosymbionts in the free-living metamonad Anaeramoeba.</title>
        <authorList>
            <person name="Jerlstrom-Hultqvist J."/>
            <person name="Cepicka I."/>
            <person name="Gallot-Lavallee L."/>
            <person name="Salas-Leiva D."/>
            <person name="Curtis B.A."/>
            <person name="Zahonova K."/>
            <person name="Pipaliya S."/>
            <person name="Dacks J."/>
            <person name="Roger A.J."/>
        </authorList>
    </citation>
    <scope>NUCLEOTIDE SEQUENCE</scope>
    <source>
        <strain evidence="8">BMAN</strain>
    </source>
</reference>
<evidence type="ECO:0000256" key="1">
    <source>
        <dbReference type="ARBA" id="ARBA00004273"/>
    </source>
</evidence>
<dbReference type="PANTHER" id="PTHR10721:SF1">
    <property type="entry name" value="MITOCHONDRIAL IMPORT INNER MEMBRANE TRANSLOCASE SUBUNIT TIM44"/>
    <property type="match status" value="1"/>
</dbReference>
<evidence type="ECO:0000256" key="3">
    <source>
        <dbReference type="ARBA" id="ARBA00022792"/>
    </source>
</evidence>
<dbReference type="PANTHER" id="PTHR10721">
    <property type="entry name" value="MITOCHONDRIAL IMPORT INNER MEMBRANE TRANSLOCASE SUBUNIT TIM44"/>
    <property type="match status" value="1"/>
</dbReference>
<evidence type="ECO:0000313" key="8">
    <source>
        <dbReference type="EMBL" id="KAJ5070866.1"/>
    </source>
</evidence>
<dbReference type="InterPro" id="IPR032710">
    <property type="entry name" value="NTF2-like_dom_sf"/>
</dbReference>
<dbReference type="Proteomes" id="UP001149090">
    <property type="component" value="Unassembled WGS sequence"/>
</dbReference>
<keyword evidence="5" id="KW-0496">Mitochondrion</keyword>
<dbReference type="InterPro" id="IPR007379">
    <property type="entry name" value="Tim44-like_dom"/>
</dbReference>
<dbReference type="GO" id="GO:0030150">
    <property type="term" value="P:protein import into mitochondrial matrix"/>
    <property type="evidence" value="ECO:0007669"/>
    <property type="project" value="TreeGrafter"/>
</dbReference>
<comment type="subcellular location">
    <subcellularLocation>
        <location evidence="1">Mitochondrion inner membrane</location>
    </subcellularLocation>
</comment>
<evidence type="ECO:0000256" key="5">
    <source>
        <dbReference type="ARBA" id="ARBA00023128"/>
    </source>
</evidence>
<sequence length="407" mass="47443">MNSLISKQKTTQNSSIQYYKQLPIKLATRYVFKTNLIQCRYSSMWKGLDTKIVASIVEDEKIKENLKKFQERTTVKIVRKGIDVTIDLVSTILSVSFYPIKLTTKAAFQITKFPIKGVKYMSNKMEQSNNLLIKIPYQVSAKMGHFLIQNPATHLALGSVYEINEKNKEKQKKACGNLILKKEQPLDFKEGSENNYSLIPYPHRNYSWAKNVIFVFEKSPNPIIKIVRYATLIPVNVISIIYESFNYFWQFISSVQMAECVRQIKEISPNFQIEKFIEDLEHLYLPYIMDIYVSGKIQQVKPFLSEKPFHEMVAKLKVVKDSEEIKKKKLLHLSNVEFMSSENTIEGPILMFSFETDQEIQTLSKKSNQLINQEIQQVSYIITIRFEGKNVLWKIIDIIKQKTTSRI</sequence>
<dbReference type="GO" id="GO:0051087">
    <property type="term" value="F:protein-folding chaperone binding"/>
    <property type="evidence" value="ECO:0007669"/>
    <property type="project" value="TreeGrafter"/>
</dbReference>
<feature type="domain" description="Tim44-like" evidence="7">
    <location>
        <begin position="258"/>
        <end position="397"/>
    </location>
</feature>
<comment type="caution">
    <text evidence="8">The sequence shown here is derived from an EMBL/GenBank/DDBJ whole genome shotgun (WGS) entry which is preliminary data.</text>
</comment>
<dbReference type="SUPFAM" id="SSF54427">
    <property type="entry name" value="NTF2-like"/>
    <property type="match status" value="1"/>
</dbReference>
<dbReference type="OrthoDB" id="10265990at2759"/>
<evidence type="ECO:0000313" key="9">
    <source>
        <dbReference type="Proteomes" id="UP001149090"/>
    </source>
</evidence>
<dbReference type="GO" id="GO:0005743">
    <property type="term" value="C:mitochondrial inner membrane"/>
    <property type="evidence" value="ECO:0007669"/>
    <property type="project" value="UniProtKB-SubCell"/>
</dbReference>
<evidence type="ECO:0000256" key="6">
    <source>
        <dbReference type="ARBA" id="ARBA00023136"/>
    </source>
</evidence>
<evidence type="ECO:0000259" key="7">
    <source>
        <dbReference type="Pfam" id="PF04280"/>
    </source>
</evidence>
<proteinExistence type="inferred from homology"/>
<dbReference type="InterPro" id="IPR039544">
    <property type="entry name" value="Tim44-like"/>
</dbReference>